<feature type="compositionally biased region" description="Low complexity" evidence="1">
    <location>
        <begin position="72"/>
        <end position="86"/>
    </location>
</feature>
<dbReference type="Proteomes" id="UP000254134">
    <property type="component" value="Unassembled WGS sequence"/>
</dbReference>
<protein>
    <submittedName>
        <fullName evidence="2">Uncharacterized protein</fullName>
    </submittedName>
</protein>
<sequence>MRRSRPSGADVGRASLPAPPAPPSDRPPGPQVPAMGAREHATTRAAPPAGGAPRAPQRPPPRHAGKRRSQGPALARSRLLPAPARPVWMPELTGRQLPLLERAAQRPRPPAQRCRRSQERRQPQRRGTPQPEDPQRRAHPEAARRGQSRPAWQRPQDPRRGRRQRPETGSRWAAASARDPAGASSGRRSRRRPTPRGCRDAHTGSAIPSRRSRPRCRAAHPPRPHLPLRRRPHPGA</sequence>
<name>A0A7M2YWU5_9ACTN</name>
<feature type="compositionally biased region" description="Basic and acidic residues" evidence="1">
    <location>
        <begin position="133"/>
        <end position="144"/>
    </location>
</feature>
<feature type="compositionally biased region" description="Basic residues" evidence="1">
    <location>
        <begin position="60"/>
        <end position="69"/>
    </location>
</feature>
<reference evidence="3" key="2">
    <citation type="journal article" date="2019" name="MicrobiologyOpen">
        <title>High-quality draft genome sequence of Gaiella occulta isolated from a 150 meter deep mineral water borehole and comparison with the genome sequences of other deep-branching lineages of the phylum Actinobacteria.</title>
        <authorList>
            <person name="Severino R."/>
            <person name="Froufe H.J.C."/>
            <person name="Barroso C."/>
            <person name="Albuquerque L."/>
            <person name="Lobo-da-Cunha A."/>
            <person name="da Costa M.S."/>
            <person name="Egas C."/>
        </authorList>
    </citation>
    <scope>NUCLEOTIDE SEQUENCE [LARGE SCALE GENOMIC DNA]</scope>
    <source>
        <strain evidence="3">F2-233</strain>
    </source>
</reference>
<feature type="compositionally biased region" description="Basic and acidic residues" evidence="1">
    <location>
        <begin position="156"/>
        <end position="168"/>
    </location>
</feature>
<feature type="compositionally biased region" description="Low complexity" evidence="1">
    <location>
        <begin position="43"/>
        <end position="55"/>
    </location>
</feature>
<accession>A0A7M2YWU5</accession>
<feature type="compositionally biased region" description="Low complexity" evidence="1">
    <location>
        <begin position="170"/>
        <end position="186"/>
    </location>
</feature>
<gene>
    <name evidence="2" type="ORF">Gocc_2492</name>
</gene>
<evidence type="ECO:0000313" key="3">
    <source>
        <dbReference type="Proteomes" id="UP000254134"/>
    </source>
</evidence>
<evidence type="ECO:0000313" key="2">
    <source>
        <dbReference type="EMBL" id="RDI73928.1"/>
    </source>
</evidence>
<evidence type="ECO:0000256" key="1">
    <source>
        <dbReference type="SAM" id="MobiDB-lite"/>
    </source>
</evidence>
<feature type="region of interest" description="Disordered" evidence="1">
    <location>
        <begin position="1"/>
        <end position="236"/>
    </location>
</feature>
<reference evidence="2 3" key="1">
    <citation type="submission" date="2018-07" db="EMBL/GenBank/DDBJ databases">
        <title>High-quality-draft genome sequence of Gaiella occulta.</title>
        <authorList>
            <person name="Severino R."/>
            <person name="Froufe H.J.C."/>
            <person name="Rainey F.A."/>
            <person name="Barroso C."/>
            <person name="Albuquerque L."/>
            <person name="Lobo-Da-Cunha A."/>
            <person name="Da Costa M.S."/>
            <person name="Egas C."/>
        </authorList>
    </citation>
    <scope>NUCLEOTIDE SEQUENCE [LARGE SCALE GENOMIC DNA]</scope>
    <source>
        <strain evidence="2 3">F2-233</strain>
    </source>
</reference>
<proteinExistence type="predicted"/>
<dbReference type="AlphaFoldDB" id="A0A7M2YWU5"/>
<feature type="compositionally biased region" description="Pro residues" evidence="1">
    <location>
        <begin position="17"/>
        <end position="31"/>
    </location>
</feature>
<comment type="caution">
    <text evidence="2">The sequence shown here is derived from an EMBL/GenBank/DDBJ whole genome shotgun (WGS) entry which is preliminary data.</text>
</comment>
<feature type="compositionally biased region" description="Basic residues" evidence="1">
    <location>
        <begin position="210"/>
        <end position="236"/>
    </location>
</feature>
<keyword evidence="3" id="KW-1185">Reference proteome</keyword>
<organism evidence="2 3">
    <name type="scientific">Gaiella occulta</name>
    <dbReference type="NCBI Taxonomy" id="1002870"/>
    <lineage>
        <taxon>Bacteria</taxon>
        <taxon>Bacillati</taxon>
        <taxon>Actinomycetota</taxon>
        <taxon>Thermoleophilia</taxon>
        <taxon>Gaiellales</taxon>
        <taxon>Gaiellaceae</taxon>
        <taxon>Gaiella</taxon>
    </lineage>
</organism>
<dbReference type="EMBL" id="QQZY01000006">
    <property type="protein sequence ID" value="RDI73928.1"/>
    <property type="molecule type" value="Genomic_DNA"/>
</dbReference>